<comment type="caution">
    <text evidence="1">The sequence shown here is derived from an EMBL/GenBank/DDBJ whole genome shotgun (WGS) entry which is preliminary data.</text>
</comment>
<dbReference type="EMBL" id="BOQP01000017">
    <property type="protein sequence ID" value="GIM73673.1"/>
    <property type="molecule type" value="Genomic_DNA"/>
</dbReference>
<organism evidence="1 2">
    <name type="scientific">Winogradskya consettensis</name>
    <dbReference type="NCBI Taxonomy" id="113560"/>
    <lineage>
        <taxon>Bacteria</taxon>
        <taxon>Bacillati</taxon>
        <taxon>Actinomycetota</taxon>
        <taxon>Actinomycetes</taxon>
        <taxon>Micromonosporales</taxon>
        <taxon>Micromonosporaceae</taxon>
        <taxon>Winogradskya</taxon>
    </lineage>
</organism>
<sequence length="307" mass="32245">MAMAEPAVVLFDGAGGAELTGVRDMVTGAFSTPAITVGAGDGPLSLDVDSGTLTDGDRRVRPAVVWTRHRAPGTLVAHARPAGSMSALAASAWADFLGEVCAAATTTLPGTAPAGTAQVRSAGRLGVRVPRTVLSTDVAAAARQLGTDRVMVKIPDFRLAEPDPRSWAPHLPVVLDAPAVQDSGGHPVVVQEYVAHVRELRVYYLNGTLCAFDVGKRNPAATWTDPASVSVARTDCPGAAAVVVRALAAAWGLRYAAFDLLVTGTGEVVFLEANPDGDWLWYERRARWHGVTFLAAVMLRELFDAAR</sequence>
<evidence type="ECO:0000313" key="1">
    <source>
        <dbReference type="EMBL" id="GIM73673.1"/>
    </source>
</evidence>
<dbReference type="Gene3D" id="3.30.470.20">
    <property type="entry name" value="ATP-grasp fold, B domain"/>
    <property type="match status" value="1"/>
</dbReference>
<dbReference type="AlphaFoldDB" id="A0A919SMJ4"/>
<dbReference type="RefSeq" id="WP_212998405.1">
    <property type="nucleotide sequence ID" value="NZ_BAAATW010000012.1"/>
</dbReference>
<accession>A0A919SMJ4</accession>
<protein>
    <recommendedName>
        <fullName evidence="3">ATP-grasp ribosomal peptide maturase</fullName>
    </recommendedName>
</protein>
<keyword evidence="2" id="KW-1185">Reference proteome</keyword>
<reference evidence="1" key="1">
    <citation type="submission" date="2021-03" db="EMBL/GenBank/DDBJ databases">
        <title>Whole genome shotgun sequence of Actinoplanes consettensis NBRC 14913.</title>
        <authorList>
            <person name="Komaki H."/>
            <person name="Tamura T."/>
        </authorList>
    </citation>
    <scope>NUCLEOTIDE SEQUENCE</scope>
    <source>
        <strain evidence="1">NBRC 14913</strain>
    </source>
</reference>
<evidence type="ECO:0008006" key="3">
    <source>
        <dbReference type="Google" id="ProtNLM"/>
    </source>
</evidence>
<proteinExistence type="predicted"/>
<gene>
    <name evidence="1" type="ORF">Aco04nite_36500</name>
</gene>
<dbReference type="Proteomes" id="UP000680865">
    <property type="component" value="Unassembled WGS sequence"/>
</dbReference>
<evidence type="ECO:0000313" key="2">
    <source>
        <dbReference type="Proteomes" id="UP000680865"/>
    </source>
</evidence>
<dbReference type="SUPFAM" id="SSF56059">
    <property type="entry name" value="Glutathione synthetase ATP-binding domain-like"/>
    <property type="match status" value="1"/>
</dbReference>
<name>A0A919SMJ4_9ACTN</name>